<dbReference type="EMBL" id="KV453843">
    <property type="protein sequence ID" value="ODV89391.1"/>
    <property type="molecule type" value="Genomic_DNA"/>
</dbReference>
<evidence type="ECO:0000313" key="2">
    <source>
        <dbReference type="Proteomes" id="UP000095023"/>
    </source>
</evidence>
<dbReference type="Proteomes" id="UP000095023">
    <property type="component" value="Unassembled WGS sequence"/>
</dbReference>
<keyword evidence="2" id="KW-1185">Reference proteome</keyword>
<organism evidence="1 2">
    <name type="scientific">Tortispora caseinolytica NRRL Y-17796</name>
    <dbReference type="NCBI Taxonomy" id="767744"/>
    <lineage>
        <taxon>Eukaryota</taxon>
        <taxon>Fungi</taxon>
        <taxon>Dikarya</taxon>
        <taxon>Ascomycota</taxon>
        <taxon>Saccharomycotina</taxon>
        <taxon>Trigonopsidomycetes</taxon>
        <taxon>Trigonopsidales</taxon>
        <taxon>Trigonopsidaceae</taxon>
        <taxon>Tortispora</taxon>
    </lineage>
</organism>
<proteinExistence type="predicted"/>
<accession>A0A1E4TCA4</accession>
<evidence type="ECO:0000313" key="1">
    <source>
        <dbReference type="EMBL" id="ODV89391.1"/>
    </source>
</evidence>
<reference evidence="2" key="1">
    <citation type="submission" date="2016-02" db="EMBL/GenBank/DDBJ databases">
        <title>Comparative genomics of biotechnologically important yeasts.</title>
        <authorList>
            <consortium name="DOE Joint Genome Institute"/>
            <person name="Riley R."/>
            <person name="Haridas S."/>
            <person name="Wolfe K.H."/>
            <person name="Lopes M.R."/>
            <person name="Hittinger C.T."/>
            <person name="Goker M."/>
            <person name="Salamov A."/>
            <person name="Wisecaver J."/>
            <person name="Long T.M."/>
            <person name="Aerts A.L."/>
            <person name="Barry K."/>
            <person name="Choi C."/>
            <person name="Clum A."/>
            <person name="Coughlan A.Y."/>
            <person name="Deshpande S."/>
            <person name="Douglass A.P."/>
            <person name="Hanson S.J."/>
            <person name="Klenk H.-P."/>
            <person name="Labutti K."/>
            <person name="Lapidus A."/>
            <person name="Lindquist E."/>
            <person name="Lipzen A."/>
            <person name="Meier-Kolthoff J.P."/>
            <person name="Ohm R.A."/>
            <person name="Otillar R.P."/>
            <person name="Pangilinan J."/>
            <person name="Peng Y."/>
            <person name="Rokas A."/>
            <person name="Rosa C.A."/>
            <person name="Scheuner C."/>
            <person name="Sibirny A.A."/>
            <person name="Slot J.C."/>
            <person name="Stielow J.B."/>
            <person name="Sun H."/>
            <person name="Kurtzman C.P."/>
            <person name="Blackwell M."/>
            <person name="Jeffries T.W."/>
            <person name="Grigoriev I.V."/>
        </authorList>
    </citation>
    <scope>NUCLEOTIDE SEQUENCE [LARGE SCALE GENOMIC DNA]</scope>
    <source>
        <strain evidence="2">NRRL Y-17796</strain>
    </source>
</reference>
<dbReference type="AlphaFoldDB" id="A0A1E4TCA4"/>
<protein>
    <submittedName>
        <fullName evidence="1">Uncharacterized protein</fullName>
    </submittedName>
</protein>
<sequence>MLRVSRGFLSIGIHRSLVQGVRCLPRQCTKSVVDSKRGYANLTDSEASNRLAAIAQTDLYKKLSKSPRVLEEFVKLQEIIVEKGFLAGGETPGVMAMIKMLSDKDLKNQLAKVHTAIAEEKIEISQEDVKMLSSMFGIKR</sequence>
<gene>
    <name evidence="1" type="ORF">CANCADRAFT_32667</name>
</gene>
<dbReference type="OrthoDB" id="10008801at2759"/>
<name>A0A1E4TCA4_9ASCO</name>